<dbReference type="CDD" id="cd02142">
    <property type="entry name" value="McbC_SagB-like_oxidoreductase"/>
    <property type="match status" value="1"/>
</dbReference>
<reference evidence="2 3" key="1">
    <citation type="submission" date="2019-09" db="EMBL/GenBank/DDBJ databases">
        <title>Screening of Novel Bioactive Compounds from Soil-Associated.</title>
        <authorList>
            <person name="Zhao S."/>
        </authorList>
    </citation>
    <scope>NUCLEOTIDE SEQUENCE [LARGE SCALE GENOMIC DNA]</scope>
    <source>
        <strain evidence="2 3">HIT-DPA4</strain>
    </source>
</reference>
<dbReference type="InterPro" id="IPR000415">
    <property type="entry name" value="Nitroreductase-like"/>
</dbReference>
<protein>
    <submittedName>
        <fullName evidence="2">SagB/ThcOx family dehydrogenase</fullName>
    </submittedName>
</protein>
<comment type="caution">
    <text evidence="2">The sequence shown here is derived from an EMBL/GenBank/DDBJ whole genome shotgun (WGS) entry which is preliminary data.</text>
</comment>
<dbReference type="RefSeq" id="WP_150950262.1">
    <property type="nucleotide sequence ID" value="NZ_VZRB01000012.1"/>
</dbReference>
<organism evidence="2 3">
    <name type="scientific">Streptomyces luteolifulvus</name>
    <dbReference type="NCBI Taxonomy" id="2615112"/>
    <lineage>
        <taxon>Bacteria</taxon>
        <taxon>Bacillati</taxon>
        <taxon>Actinomycetota</taxon>
        <taxon>Actinomycetes</taxon>
        <taxon>Kitasatosporales</taxon>
        <taxon>Streptomycetaceae</taxon>
        <taxon>Streptomyces</taxon>
    </lineage>
</organism>
<dbReference type="NCBIfam" id="TIGR03605">
    <property type="entry name" value="antibiot_sagB"/>
    <property type="match status" value="1"/>
</dbReference>
<dbReference type="EMBL" id="VZRB01000012">
    <property type="protein sequence ID" value="KAB1145282.1"/>
    <property type="molecule type" value="Genomic_DNA"/>
</dbReference>
<evidence type="ECO:0000313" key="2">
    <source>
        <dbReference type="EMBL" id="KAB1145282.1"/>
    </source>
</evidence>
<dbReference type="PANTHER" id="PTHR43745:SF2">
    <property type="entry name" value="NITROREDUCTASE MJ1384-RELATED"/>
    <property type="match status" value="1"/>
</dbReference>
<dbReference type="GO" id="GO:0016491">
    <property type="term" value="F:oxidoreductase activity"/>
    <property type="evidence" value="ECO:0007669"/>
    <property type="project" value="InterPro"/>
</dbReference>
<dbReference type="Pfam" id="PF00881">
    <property type="entry name" value="Nitroreductase"/>
    <property type="match status" value="1"/>
</dbReference>
<dbReference type="Proteomes" id="UP000442707">
    <property type="component" value="Unassembled WGS sequence"/>
</dbReference>
<keyword evidence="3" id="KW-1185">Reference proteome</keyword>
<proteinExistence type="predicted"/>
<dbReference type="InterPro" id="IPR052544">
    <property type="entry name" value="Bacteriocin_Proc_Enz"/>
</dbReference>
<dbReference type="AlphaFoldDB" id="A0A6H9V1S1"/>
<sequence length="326" mass="34554">MSTLLVISPLARVRWVAGRLEISAAGHVVTLSISEADALAVMHAFAQPSTVSEVRTQFSFIDVDSLIAELQSAAVLVPPAQVAAIESARWDVDSLTFHRRSRASAGGGSPPVSPPVVPARPASTMFRLDWPTHPMLQNLPSLLNARESRRSWPDEPTRDLGRLLWLSARNRDTGPHVVSRPYPSGGAAYSLELYPVVAPDAVASVPAGIYRYLPDTHALELISPDAHKPVLAGAAAAAGAERAPVAIVVTSRFERASSTYGELAYSLVLKEVGALFQTFYLVAEYLGLAVCALGGGCPDDLFAEAIGAHDLIEPVVGELVVGPASR</sequence>
<evidence type="ECO:0000259" key="1">
    <source>
        <dbReference type="Pfam" id="PF00881"/>
    </source>
</evidence>
<evidence type="ECO:0000313" key="3">
    <source>
        <dbReference type="Proteomes" id="UP000442707"/>
    </source>
</evidence>
<dbReference type="SUPFAM" id="SSF55469">
    <property type="entry name" value="FMN-dependent nitroreductase-like"/>
    <property type="match status" value="1"/>
</dbReference>
<dbReference type="Gene3D" id="3.40.109.10">
    <property type="entry name" value="NADH Oxidase"/>
    <property type="match status" value="1"/>
</dbReference>
<feature type="domain" description="Nitroreductase" evidence="1">
    <location>
        <begin position="160"/>
        <end position="315"/>
    </location>
</feature>
<accession>A0A6H9V1S1</accession>
<gene>
    <name evidence="2" type="ORF">F7R91_19075</name>
</gene>
<dbReference type="InterPro" id="IPR020051">
    <property type="entry name" value="SagB-type_dehydrogenase"/>
</dbReference>
<name>A0A6H9V1S1_9ACTN</name>
<dbReference type="InterPro" id="IPR029479">
    <property type="entry name" value="Nitroreductase"/>
</dbReference>
<dbReference type="PANTHER" id="PTHR43745">
    <property type="entry name" value="NITROREDUCTASE MJ1384-RELATED"/>
    <property type="match status" value="1"/>
</dbReference>